<protein>
    <submittedName>
        <fullName evidence="1">Uncharacterized protein</fullName>
    </submittedName>
</protein>
<comment type="caution">
    <text evidence="1">The sequence shown here is derived from an EMBL/GenBank/DDBJ whole genome shotgun (WGS) entry which is preliminary data.</text>
</comment>
<reference evidence="1 2" key="1">
    <citation type="submission" date="2017-08" db="EMBL/GenBank/DDBJ databases">
        <title>Virgibacillus indicus sp. nov. and Virgibacillus profoundi sp. nov, two moderately halophilic bacteria isolated from marine sediment by using the Microfluidic Streak Plate.</title>
        <authorList>
            <person name="Xu B."/>
            <person name="Hu B."/>
            <person name="Wang J."/>
            <person name="Zhu Y."/>
            <person name="Huang L."/>
            <person name="Du W."/>
            <person name="Huang Y."/>
        </authorList>
    </citation>
    <scope>NUCLEOTIDE SEQUENCE [LARGE SCALE GENOMIC DNA]</scope>
    <source>
        <strain evidence="1 2">IO3-P3-H5</strain>
    </source>
</reference>
<evidence type="ECO:0000313" key="1">
    <source>
        <dbReference type="EMBL" id="PAV28342.1"/>
    </source>
</evidence>
<name>A0A2A2I9U3_9BACI</name>
<dbReference type="EMBL" id="NPOA01000013">
    <property type="protein sequence ID" value="PAV28342.1"/>
    <property type="molecule type" value="Genomic_DNA"/>
</dbReference>
<dbReference type="OrthoDB" id="2708180at2"/>
<organism evidence="1 2">
    <name type="scientific">Virgibacillus profundi</name>
    <dbReference type="NCBI Taxonomy" id="2024555"/>
    <lineage>
        <taxon>Bacteria</taxon>
        <taxon>Bacillati</taxon>
        <taxon>Bacillota</taxon>
        <taxon>Bacilli</taxon>
        <taxon>Bacillales</taxon>
        <taxon>Bacillaceae</taxon>
        <taxon>Virgibacillus</taxon>
    </lineage>
</organism>
<gene>
    <name evidence="1" type="ORF">CIL05_17050</name>
</gene>
<evidence type="ECO:0000313" key="2">
    <source>
        <dbReference type="Proteomes" id="UP000218887"/>
    </source>
</evidence>
<dbReference type="Proteomes" id="UP000218887">
    <property type="component" value="Unassembled WGS sequence"/>
</dbReference>
<sequence length="83" mass="9680">MLSTNKSSEPLNEINLIINRIAHELINEFGKCKDEAMNLIKRSEVEESLMEDSMGFHETAYNWAISILTDHNDHEALEKYLYH</sequence>
<accession>A0A2A2I9U3</accession>
<dbReference type="RefSeq" id="WP_095656758.1">
    <property type="nucleotide sequence ID" value="NZ_NPOA01000013.1"/>
</dbReference>
<keyword evidence="2" id="KW-1185">Reference proteome</keyword>
<proteinExistence type="predicted"/>
<dbReference type="AlphaFoldDB" id="A0A2A2I9U3"/>